<dbReference type="RefSeq" id="WP_204747824.1">
    <property type="nucleotide sequence ID" value="NZ_CP069188.1"/>
</dbReference>
<evidence type="ECO:0000313" key="4">
    <source>
        <dbReference type="Proteomes" id="UP000637819"/>
    </source>
</evidence>
<keyword evidence="2" id="KW-0472">Membrane</keyword>
<accession>A0A8T8E1I1</accession>
<feature type="region of interest" description="Disordered" evidence="1">
    <location>
        <begin position="33"/>
        <end position="68"/>
    </location>
</feature>
<dbReference type="EMBL" id="CP069188">
    <property type="protein sequence ID" value="QRV15251.1"/>
    <property type="molecule type" value="Genomic_DNA"/>
</dbReference>
<dbReference type="KEGG" id="hsal:JMJ58_20505"/>
<proteinExistence type="predicted"/>
<feature type="transmembrane region" description="Helical" evidence="2">
    <location>
        <begin position="128"/>
        <end position="151"/>
    </location>
</feature>
<name>A0A8T8E1I1_9EURY</name>
<evidence type="ECO:0000256" key="2">
    <source>
        <dbReference type="SAM" id="Phobius"/>
    </source>
</evidence>
<protein>
    <submittedName>
        <fullName evidence="3">Uncharacterized protein</fullName>
    </submittedName>
</protein>
<keyword evidence="2" id="KW-0812">Transmembrane</keyword>
<evidence type="ECO:0000313" key="3">
    <source>
        <dbReference type="EMBL" id="QRV15251.1"/>
    </source>
</evidence>
<reference evidence="3 4" key="1">
    <citation type="submission" date="2021-01" db="EMBL/GenBank/DDBJ databases">
        <title>Genome Sequence and Methylation Pattern of Haloterrigena salifodinae BOL5-1, An Extremely Halophilic Archaeon from a Bolivian Salt Mine.</title>
        <authorList>
            <person name="DasSarma P."/>
            <person name="Anton B.P."/>
            <person name="DasSarma S.L."/>
            <person name="von Ehrenheim H.A.L."/>
            <person name="Martinez F.L."/>
            <person name="Guzman D."/>
            <person name="Roberts R.J."/>
            <person name="DasSarma S."/>
        </authorList>
    </citation>
    <scope>NUCLEOTIDE SEQUENCE [LARGE SCALE GENOMIC DNA]</scope>
    <source>
        <strain evidence="3 4">BOL5-1</strain>
    </source>
</reference>
<keyword evidence="4" id="KW-1185">Reference proteome</keyword>
<sequence length="297" mass="31762">MKWRCTWCGKPHAEDDPPCDNCGHNTFEKAVVREGEGEGETEAERSESSRAASSDRDPAVDTGVTETETVDTGTTYVWRCQDCGRDHVKYNPPCSRCGNHDLEKIEQNYDDVDGELETSSWLEVAKPYAPILAVIVVVAALFATGVVPLSIIPGVGEPSPPDAPGSGSQAAGIDLEATELEVHDRLEAERDSSRSYDDGLAAYAEYNNRAYVASEHDGTESEGVQPSDFGVDCGSAGTSGQLTPPLSIDDYDDEAALADEIAGGLETSDAVTDPELEREGLDLHVVEGSVYVHYAAC</sequence>
<dbReference type="AlphaFoldDB" id="A0A8T8E1I1"/>
<evidence type="ECO:0000256" key="1">
    <source>
        <dbReference type="SAM" id="MobiDB-lite"/>
    </source>
</evidence>
<gene>
    <name evidence="3" type="ORF">JMJ58_20505</name>
</gene>
<feature type="compositionally biased region" description="Basic and acidic residues" evidence="1">
    <location>
        <begin position="33"/>
        <end position="59"/>
    </location>
</feature>
<dbReference type="Proteomes" id="UP000637819">
    <property type="component" value="Chromosome"/>
</dbReference>
<keyword evidence="2" id="KW-1133">Transmembrane helix</keyword>
<organism evidence="3 4">
    <name type="scientific">Haloterrigena salifodinae</name>
    <dbReference type="NCBI Taxonomy" id="2675099"/>
    <lineage>
        <taxon>Archaea</taxon>
        <taxon>Methanobacteriati</taxon>
        <taxon>Methanobacteriota</taxon>
        <taxon>Stenosarchaea group</taxon>
        <taxon>Halobacteria</taxon>
        <taxon>Halobacteriales</taxon>
        <taxon>Natrialbaceae</taxon>
        <taxon>Haloterrigena</taxon>
    </lineage>
</organism>
<dbReference type="GeneID" id="62877559"/>
<dbReference type="OrthoDB" id="262791at2157"/>